<dbReference type="PANTHER" id="PTHR33164">
    <property type="entry name" value="TRANSCRIPTIONAL REGULATOR, MARR FAMILY"/>
    <property type="match status" value="1"/>
</dbReference>
<feature type="region of interest" description="Disordered" evidence="1">
    <location>
        <begin position="162"/>
        <end position="182"/>
    </location>
</feature>
<proteinExistence type="predicted"/>
<feature type="compositionally biased region" description="Basic and acidic residues" evidence="1">
    <location>
        <begin position="163"/>
        <end position="173"/>
    </location>
</feature>
<dbReference type="SUPFAM" id="SSF46785">
    <property type="entry name" value="Winged helix' DNA-binding domain"/>
    <property type="match status" value="1"/>
</dbReference>
<evidence type="ECO:0000256" key="1">
    <source>
        <dbReference type="SAM" id="MobiDB-lite"/>
    </source>
</evidence>
<evidence type="ECO:0000313" key="3">
    <source>
        <dbReference type="EMBL" id="QNN59412.1"/>
    </source>
</evidence>
<dbReference type="AlphaFoldDB" id="A0A7G9RUY7"/>
<dbReference type="PANTHER" id="PTHR33164:SF43">
    <property type="entry name" value="HTH-TYPE TRANSCRIPTIONAL REPRESSOR YETL"/>
    <property type="match status" value="1"/>
</dbReference>
<accession>A0A7G9RUY7</accession>
<dbReference type="Pfam" id="PF12802">
    <property type="entry name" value="MarR_2"/>
    <property type="match status" value="1"/>
</dbReference>
<dbReference type="Proteomes" id="UP000515811">
    <property type="component" value="Chromosome"/>
</dbReference>
<dbReference type="Gene3D" id="1.10.10.10">
    <property type="entry name" value="Winged helix-like DNA-binding domain superfamily/Winged helix DNA-binding domain"/>
    <property type="match status" value="1"/>
</dbReference>
<dbReference type="GO" id="GO:0006950">
    <property type="term" value="P:response to stress"/>
    <property type="evidence" value="ECO:0007669"/>
    <property type="project" value="TreeGrafter"/>
</dbReference>
<dbReference type="SMART" id="SM00347">
    <property type="entry name" value="HTH_MARR"/>
    <property type="match status" value="1"/>
</dbReference>
<dbReference type="EMBL" id="CP060714">
    <property type="protein sequence ID" value="QNN59412.1"/>
    <property type="molecule type" value="Genomic_DNA"/>
</dbReference>
<dbReference type="InterPro" id="IPR000835">
    <property type="entry name" value="HTH_MarR-typ"/>
</dbReference>
<evidence type="ECO:0000313" key="4">
    <source>
        <dbReference type="Proteomes" id="UP000515811"/>
    </source>
</evidence>
<dbReference type="InterPro" id="IPR036390">
    <property type="entry name" value="WH_DNA-bd_sf"/>
</dbReference>
<evidence type="ECO:0000259" key="2">
    <source>
        <dbReference type="PROSITE" id="PS50995"/>
    </source>
</evidence>
<organism evidence="3 4">
    <name type="scientific">Diaphorobacter ruginosibacter</name>
    <dbReference type="NCBI Taxonomy" id="1715720"/>
    <lineage>
        <taxon>Bacteria</taxon>
        <taxon>Pseudomonadati</taxon>
        <taxon>Pseudomonadota</taxon>
        <taxon>Betaproteobacteria</taxon>
        <taxon>Burkholderiales</taxon>
        <taxon>Comamonadaceae</taxon>
        <taxon>Diaphorobacter</taxon>
    </lineage>
</organism>
<protein>
    <submittedName>
        <fullName evidence="3">Winged helix-turn-helix transcriptional regulator</fullName>
    </submittedName>
</protein>
<name>A0A7G9RUY7_9BURK</name>
<feature type="domain" description="HTH marR-type" evidence="2">
    <location>
        <begin position="19"/>
        <end position="155"/>
    </location>
</feature>
<keyword evidence="4" id="KW-1185">Reference proteome</keyword>
<dbReference type="InterPro" id="IPR036388">
    <property type="entry name" value="WH-like_DNA-bd_sf"/>
</dbReference>
<dbReference type="PRINTS" id="PR00598">
    <property type="entry name" value="HTHMARR"/>
</dbReference>
<sequence length="182" mass="20285">MPDPSPPPISSLGDPVQPGDLLLYRIAKLSSASARLVTRLCERGHGITRREWGVLMWLAQQPGLQPSALAEKLELDRARISRAIGSMHVKGLIQKTKAQANRREIELHLTEQGQRMHDELWPQIRRINLQLLDALDARDPLAVDRLDAALHSLQGRIQQLEAADGHSDPEFPSRRAGARSRG</sequence>
<dbReference type="KEGG" id="drg:H9K76_02640"/>
<dbReference type="PROSITE" id="PS50995">
    <property type="entry name" value="HTH_MARR_2"/>
    <property type="match status" value="1"/>
</dbReference>
<gene>
    <name evidence="3" type="ORF">H9K76_02640</name>
</gene>
<reference evidence="3 4" key="1">
    <citation type="submission" date="2020-08" db="EMBL/GenBank/DDBJ databases">
        <title>Genome sequence of Diaphorobacter ruginosibacter DSM 27467T.</title>
        <authorList>
            <person name="Hyun D.-W."/>
            <person name="Bae J.-W."/>
        </authorList>
    </citation>
    <scope>NUCLEOTIDE SEQUENCE [LARGE SCALE GENOMIC DNA]</scope>
    <source>
        <strain evidence="3 4">DSM 27467</strain>
    </source>
</reference>
<dbReference type="InterPro" id="IPR039422">
    <property type="entry name" value="MarR/SlyA-like"/>
</dbReference>
<dbReference type="GO" id="GO:0003700">
    <property type="term" value="F:DNA-binding transcription factor activity"/>
    <property type="evidence" value="ECO:0007669"/>
    <property type="project" value="InterPro"/>
</dbReference>